<dbReference type="Gene3D" id="1.20.120.920">
    <property type="entry name" value="CRISPR-associated endonuclease Cas1, C-terminal domain"/>
    <property type="match status" value="1"/>
</dbReference>
<name>A0A0R2BXX3_9LACO</name>
<keyword evidence="7 10" id="KW-0238">DNA-binding</keyword>
<protein>
    <recommendedName>
        <fullName evidence="10">CRISPR-associated endonuclease Cas1</fullName>
        <ecNumber evidence="10">3.1.-.-</ecNumber>
    </recommendedName>
</protein>
<dbReference type="eggNOG" id="COG1518">
    <property type="taxonomic scope" value="Bacteria"/>
</dbReference>
<evidence type="ECO:0000256" key="10">
    <source>
        <dbReference type="HAMAP-Rule" id="MF_01470"/>
    </source>
</evidence>
<dbReference type="HAMAP" id="MF_01470">
    <property type="entry name" value="Cas1"/>
    <property type="match status" value="1"/>
</dbReference>
<evidence type="ECO:0000256" key="9">
    <source>
        <dbReference type="ARBA" id="ARBA00038592"/>
    </source>
</evidence>
<evidence type="ECO:0000313" key="11">
    <source>
        <dbReference type="EMBL" id="KRM84094.1"/>
    </source>
</evidence>
<evidence type="ECO:0000256" key="8">
    <source>
        <dbReference type="ARBA" id="ARBA00023211"/>
    </source>
</evidence>
<dbReference type="PATRIC" id="fig|1133569.4.peg.2337"/>
<dbReference type="GO" id="GO:0051607">
    <property type="term" value="P:defense response to virus"/>
    <property type="evidence" value="ECO:0007669"/>
    <property type="project" value="UniProtKB-UniRule"/>
</dbReference>
<dbReference type="OrthoDB" id="9803119at2"/>
<keyword evidence="1 10" id="KW-0540">Nuclease</keyword>
<dbReference type="GO" id="GO:0046872">
    <property type="term" value="F:metal ion binding"/>
    <property type="evidence" value="ECO:0007669"/>
    <property type="project" value="UniProtKB-UniRule"/>
</dbReference>
<dbReference type="STRING" id="1133569.FD21_GL002170"/>
<gene>
    <name evidence="10" type="primary">cas1</name>
    <name evidence="11" type="ORF">FD21_GL002170</name>
</gene>
<keyword evidence="4 10" id="KW-0378">Hydrolase</keyword>
<keyword evidence="3 10" id="KW-0255">Endonuclease</keyword>
<feature type="binding site" evidence="10">
    <location>
        <position position="219"/>
    </location>
    <ligand>
        <name>Mn(2+)</name>
        <dbReference type="ChEBI" id="CHEBI:29035"/>
    </ligand>
</feature>
<keyword evidence="5 10" id="KW-0460">Magnesium</keyword>
<dbReference type="PANTHER" id="PTHR34353:SF2">
    <property type="entry name" value="CRISPR-ASSOCIATED ENDONUCLEASE CAS1 1"/>
    <property type="match status" value="1"/>
</dbReference>
<keyword evidence="12" id="KW-1185">Reference proteome</keyword>
<feature type="binding site" evidence="10">
    <location>
        <position position="204"/>
    </location>
    <ligand>
        <name>Mn(2+)</name>
        <dbReference type="ChEBI" id="CHEBI:29035"/>
    </ligand>
</feature>
<dbReference type="Gene3D" id="3.100.10.20">
    <property type="entry name" value="CRISPR-associated endonuclease Cas1, N-terminal domain"/>
    <property type="match status" value="1"/>
</dbReference>
<dbReference type="InterPro" id="IPR042211">
    <property type="entry name" value="CRISPR-assoc_Cas1_N"/>
</dbReference>
<evidence type="ECO:0000256" key="5">
    <source>
        <dbReference type="ARBA" id="ARBA00022842"/>
    </source>
</evidence>
<reference evidence="11 12" key="1">
    <citation type="journal article" date="2015" name="Genome Announc.">
        <title>Expanding the biotechnology potential of lactobacilli through comparative genomics of 213 strains and associated genera.</title>
        <authorList>
            <person name="Sun Z."/>
            <person name="Harris H.M."/>
            <person name="McCann A."/>
            <person name="Guo C."/>
            <person name="Argimon S."/>
            <person name="Zhang W."/>
            <person name="Yang X."/>
            <person name="Jeffery I.B."/>
            <person name="Cooney J.C."/>
            <person name="Kagawa T.F."/>
            <person name="Liu W."/>
            <person name="Song Y."/>
            <person name="Salvetti E."/>
            <person name="Wrobel A."/>
            <person name="Rasinkangas P."/>
            <person name="Parkhill J."/>
            <person name="Rea M.C."/>
            <person name="O'Sullivan O."/>
            <person name="Ritari J."/>
            <person name="Douillard F.P."/>
            <person name="Paul Ross R."/>
            <person name="Yang R."/>
            <person name="Briner A.E."/>
            <person name="Felis G.E."/>
            <person name="de Vos W.M."/>
            <person name="Barrangou R."/>
            <person name="Klaenhammer T.R."/>
            <person name="Caufield P.W."/>
            <person name="Cui Y."/>
            <person name="Zhang H."/>
            <person name="O'Toole P.W."/>
        </authorList>
    </citation>
    <scope>NUCLEOTIDE SEQUENCE [LARGE SCALE GENOMIC DNA]</scope>
    <source>
        <strain evidence="11 12">DSM 20605</strain>
    </source>
</reference>
<evidence type="ECO:0000256" key="6">
    <source>
        <dbReference type="ARBA" id="ARBA00023118"/>
    </source>
</evidence>
<dbReference type="GO" id="GO:0016787">
    <property type="term" value="F:hydrolase activity"/>
    <property type="evidence" value="ECO:0007669"/>
    <property type="project" value="UniProtKB-KW"/>
</dbReference>
<keyword evidence="2 10" id="KW-0479">Metal-binding</keyword>
<keyword evidence="6 10" id="KW-0051">Antiviral defense</keyword>
<dbReference type="GO" id="GO:0004520">
    <property type="term" value="F:DNA endonuclease activity"/>
    <property type="evidence" value="ECO:0007669"/>
    <property type="project" value="InterPro"/>
</dbReference>
<dbReference type="InterPro" id="IPR050646">
    <property type="entry name" value="Cas1"/>
</dbReference>
<dbReference type="InterPro" id="IPR042206">
    <property type="entry name" value="CRISPR-assoc_Cas1_C"/>
</dbReference>
<dbReference type="EC" id="3.1.-.-" evidence="10"/>
<dbReference type="Proteomes" id="UP000051576">
    <property type="component" value="Unassembled WGS sequence"/>
</dbReference>
<dbReference type="Pfam" id="PF01867">
    <property type="entry name" value="Cas_Cas1"/>
    <property type="match status" value="1"/>
</dbReference>
<keyword evidence="8 10" id="KW-0464">Manganese</keyword>
<comment type="function">
    <text evidence="10">CRISPR (clustered regularly interspaced short palindromic repeat), is an adaptive immune system that provides protection against mobile genetic elements (viruses, transposable elements and conjugative plasmids). CRISPR clusters contain spacers, sequences complementary to antecedent mobile elements, and target invading nucleic acids. CRISPR clusters are transcribed and processed into CRISPR RNA (crRNA). Acts as a dsDNA endonuclease. Involved in the integration of spacer DNA into the CRISPR cassette.</text>
</comment>
<dbReference type="GO" id="GO:0003677">
    <property type="term" value="F:DNA binding"/>
    <property type="evidence" value="ECO:0007669"/>
    <property type="project" value="UniProtKB-KW"/>
</dbReference>
<feature type="binding site" evidence="10">
    <location>
        <position position="148"/>
    </location>
    <ligand>
        <name>Mn(2+)</name>
        <dbReference type="ChEBI" id="CHEBI:29035"/>
    </ligand>
</feature>
<dbReference type="InterPro" id="IPR019855">
    <property type="entry name" value="CRISPR-assoc_Cas1_NMENI"/>
</dbReference>
<comment type="cofactor">
    <cofactor evidence="10">
        <name>Mg(2+)</name>
        <dbReference type="ChEBI" id="CHEBI:18420"/>
    </cofactor>
    <cofactor evidence="10">
        <name>Mn(2+)</name>
        <dbReference type="ChEBI" id="CHEBI:29035"/>
    </cofactor>
</comment>
<dbReference type="AlphaFoldDB" id="A0A0R2BXX3"/>
<dbReference type="NCBIfam" id="TIGR00287">
    <property type="entry name" value="cas1"/>
    <property type="match status" value="1"/>
</dbReference>
<evidence type="ECO:0000256" key="3">
    <source>
        <dbReference type="ARBA" id="ARBA00022759"/>
    </source>
</evidence>
<dbReference type="RefSeq" id="WP_026049556.1">
    <property type="nucleotide sequence ID" value="NZ_AHYZ01000166.1"/>
</dbReference>
<dbReference type="NCBIfam" id="TIGR03639">
    <property type="entry name" value="cas1_NMENI"/>
    <property type="match status" value="1"/>
</dbReference>
<evidence type="ECO:0000256" key="7">
    <source>
        <dbReference type="ARBA" id="ARBA00023125"/>
    </source>
</evidence>
<dbReference type="EMBL" id="AYYX01000095">
    <property type="protein sequence ID" value="KRM84094.1"/>
    <property type="molecule type" value="Genomic_DNA"/>
</dbReference>
<evidence type="ECO:0000256" key="2">
    <source>
        <dbReference type="ARBA" id="ARBA00022723"/>
    </source>
</evidence>
<comment type="caution">
    <text evidence="11">The sequence shown here is derived from an EMBL/GenBank/DDBJ whole genome shotgun (WGS) entry which is preliminary data.</text>
</comment>
<comment type="subunit">
    <text evidence="9 10">Homodimer, forms a heterotetramer with a Cas2 homodimer.</text>
</comment>
<sequence>MGWRIVHVKESESMQLRLDNLQISKQGFKYFIPLADINMIVIEGRTTLTTSLMAAFTKYNIVTIICDKQYLPTGILLSYGNYHHMAKRTLQQIKWTQEIKKEMWKNVIGQKITNQIRVAELLKVEPERIELMQKNYHNLTPGDQTNREGHTAKIYFNSLYGLNFTRDKDCLENSGMNYGYTIIRAAVARLVVGQGLIPALGIFHHNEFNSFNLVDDLMEPFRPLMDYWLMKNIFHKYKYLSYEARLIIINFLNQEMIFKGTHSSIDQIMDKYITSFVEAMSEENTLLLERIKLDDFLEAMK</sequence>
<dbReference type="GO" id="GO:0043571">
    <property type="term" value="P:maintenance of CRISPR repeat elements"/>
    <property type="evidence" value="ECO:0007669"/>
    <property type="project" value="UniProtKB-UniRule"/>
</dbReference>
<evidence type="ECO:0000256" key="4">
    <source>
        <dbReference type="ARBA" id="ARBA00022801"/>
    </source>
</evidence>
<comment type="similarity">
    <text evidence="10">Belongs to the CRISPR-associated endonuclease Cas1 family.</text>
</comment>
<dbReference type="PANTHER" id="PTHR34353">
    <property type="entry name" value="CRISPR-ASSOCIATED ENDONUCLEASE CAS1 1"/>
    <property type="match status" value="1"/>
</dbReference>
<accession>A0A0R2BXX3</accession>
<evidence type="ECO:0000313" key="12">
    <source>
        <dbReference type="Proteomes" id="UP000051576"/>
    </source>
</evidence>
<organism evidence="11 12">
    <name type="scientific">Liquorilactobacillus vini DSM 20605</name>
    <dbReference type="NCBI Taxonomy" id="1133569"/>
    <lineage>
        <taxon>Bacteria</taxon>
        <taxon>Bacillati</taxon>
        <taxon>Bacillota</taxon>
        <taxon>Bacilli</taxon>
        <taxon>Lactobacillales</taxon>
        <taxon>Lactobacillaceae</taxon>
        <taxon>Liquorilactobacillus</taxon>
    </lineage>
</organism>
<proteinExistence type="inferred from homology"/>
<evidence type="ECO:0000256" key="1">
    <source>
        <dbReference type="ARBA" id="ARBA00022722"/>
    </source>
</evidence>
<dbReference type="InterPro" id="IPR002729">
    <property type="entry name" value="CRISPR-assoc_Cas1"/>
</dbReference>